<gene>
    <name evidence="1" type="ORF">CDIF1296T_phi094</name>
</gene>
<keyword evidence="2" id="KW-1185">Reference proteome</keyword>
<protein>
    <submittedName>
        <fullName evidence="1">Uncharacterized protein</fullName>
    </submittedName>
</protein>
<proteinExistence type="predicted"/>
<accession>A0ACA7UNT0</accession>
<organism evidence="1 2">
    <name type="scientific">Clostridioides difficile ATCC 9689 = DSM 1296</name>
    <dbReference type="NCBI Taxonomy" id="1121308"/>
    <lineage>
        <taxon>Bacteria</taxon>
        <taxon>Bacillati</taxon>
        <taxon>Bacillota</taxon>
        <taxon>Clostridia</taxon>
        <taxon>Peptostreptococcales</taxon>
        <taxon>Peptostreptococcaceae</taxon>
        <taxon>Clostridioides</taxon>
    </lineage>
</organism>
<reference evidence="1 2" key="1">
    <citation type="journal article" date="2015" name="Genome Announc.">
        <title>Complete Genome Sequence of the Novel Temperate Clostridium difficile Phage phiCDIF1296T.</title>
        <authorList>
            <person name="Wittmann J."/>
            <person name="Riedel T."/>
            <person name="Bunk B."/>
            <person name="Sproer C."/>
            <person name="Gronow S."/>
            <person name="Overmann J."/>
        </authorList>
    </citation>
    <scope>NUCLEOTIDE SEQUENCE [LARGE SCALE GENOMIC DNA]</scope>
    <source>
        <strain evidence="2">ATCC 9689 / DSM 1296 / BCRC 10642 / JCM 1296 / NCIMB 10666 / NCTC 11209 / 90556-M6S</strain>
    </source>
</reference>
<name>A0ACA7UNT0_CLODI</name>
<evidence type="ECO:0000313" key="1">
    <source>
        <dbReference type="EMBL" id="AKP44768.1"/>
    </source>
</evidence>
<dbReference type="EMBL" id="CP011970">
    <property type="protein sequence ID" value="AKP44768.1"/>
    <property type="molecule type" value="Genomic_DNA"/>
</dbReference>
<evidence type="ECO:0000313" key="2">
    <source>
        <dbReference type="Proteomes" id="UP001510562"/>
    </source>
</evidence>
<sequence length="47" mass="5799">MNKGIKNYITAVNYLLDNLEYMMEDDEFNNEKLQKRIDVIRKFEREL</sequence>
<dbReference type="Proteomes" id="UP001510562">
    <property type="component" value="Chromosome"/>
</dbReference>